<dbReference type="PANTHER" id="PTHR15909">
    <property type="entry name" value="39S RIBOSOMAL PROTEIN L35, MITOCHONDRIAL"/>
    <property type="match status" value="1"/>
</dbReference>
<evidence type="ECO:0000256" key="1">
    <source>
        <dbReference type="ARBA" id="ARBA00004173"/>
    </source>
</evidence>
<evidence type="ECO:0000256" key="7">
    <source>
        <dbReference type="ARBA" id="ARBA00035273"/>
    </source>
</evidence>
<gene>
    <name evidence="9" type="ORF">LSH36_86g03002</name>
</gene>
<comment type="similarity">
    <text evidence="2">Belongs to the bacterial ribosomal protein bL35 family.</text>
</comment>
<keyword evidence="5" id="KW-0496">Mitochondrion</keyword>
<evidence type="ECO:0000313" key="9">
    <source>
        <dbReference type="EMBL" id="KAK2163067.1"/>
    </source>
</evidence>
<evidence type="ECO:0000256" key="5">
    <source>
        <dbReference type="ARBA" id="ARBA00023128"/>
    </source>
</evidence>
<dbReference type="AlphaFoldDB" id="A0AAD9K1K3"/>
<evidence type="ECO:0000256" key="3">
    <source>
        <dbReference type="ARBA" id="ARBA00022946"/>
    </source>
</evidence>
<dbReference type="InterPro" id="IPR037229">
    <property type="entry name" value="Ribosomal_bL35_sf"/>
</dbReference>
<protein>
    <recommendedName>
        <fullName evidence="7">Large ribosomal subunit protein bL35m</fullName>
    </recommendedName>
    <alternativeName>
        <fullName evidence="8">39S ribosomal protein L35, mitochondrial</fullName>
    </alternativeName>
</protein>
<keyword evidence="3" id="KW-0809">Transit peptide</keyword>
<evidence type="ECO:0000313" key="10">
    <source>
        <dbReference type="Proteomes" id="UP001208570"/>
    </source>
</evidence>
<evidence type="ECO:0000256" key="4">
    <source>
        <dbReference type="ARBA" id="ARBA00022980"/>
    </source>
</evidence>
<organism evidence="9 10">
    <name type="scientific">Paralvinella palmiformis</name>
    <dbReference type="NCBI Taxonomy" id="53620"/>
    <lineage>
        <taxon>Eukaryota</taxon>
        <taxon>Metazoa</taxon>
        <taxon>Spiralia</taxon>
        <taxon>Lophotrochozoa</taxon>
        <taxon>Annelida</taxon>
        <taxon>Polychaeta</taxon>
        <taxon>Sedentaria</taxon>
        <taxon>Canalipalpata</taxon>
        <taxon>Terebellida</taxon>
        <taxon>Terebelliformia</taxon>
        <taxon>Alvinellidae</taxon>
        <taxon>Paralvinella</taxon>
    </lineage>
</organism>
<proteinExistence type="inferred from homology"/>
<comment type="subcellular location">
    <subcellularLocation>
        <location evidence="1">Mitochondrion</location>
    </subcellularLocation>
</comment>
<dbReference type="GO" id="GO:1990904">
    <property type="term" value="C:ribonucleoprotein complex"/>
    <property type="evidence" value="ECO:0007669"/>
    <property type="project" value="UniProtKB-KW"/>
</dbReference>
<reference evidence="9" key="1">
    <citation type="journal article" date="2023" name="Mol. Biol. Evol.">
        <title>Third-Generation Sequencing Reveals the Adaptive Role of the Epigenome in Three Deep-Sea Polychaetes.</title>
        <authorList>
            <person name="Perez M."/>
            <person name="Aroh O."/>
            <person name="Sun Y."/>
            <person name="Lan Y."/>
            <person name="Juniper S.K."/>
            <person name="Young C.R."/>
            <person name="Angers B."/>
            <person name="Qian P.Y."/>
        </authorList>
    </citation>
    <scope>NUCLEOTIDE SEQUENCE</scope>
    <source>
        <strain evidence="9">P08H-3</strain>
    </source>
</reference>
<dbReference type="InterPro" id="IPR019338">
    <property type="entry name" value="Ribosomal_bL35m"/>
</dbReference>
<evidence type="ECO:0000256" key="6">
    <source>
        <dbReference type="ARBA" id="ARBA00023274"/>
    </source>
</evidence>
<dbReference type="SUPFAM" id="SSF143034">
    <property type="entry name" value="L35p-like"/>
    <property type="match status" value="1"/>
</dbReference>
<accession>A0AAD9K1K3</accession>
<name>A0AAD9K1K3_9ANNE</name>
<keyword evidence="6" id="KW-0687">Ribonucleoprotein</keyword>
<dbReference type="GO" id="GO:0003735">
    <property type="term" value="F:structural constituent of ribosome"/>
    <property type="evidence" value="ECO:0007669"/>
    <property type="project" value="InterPro"/>
</dbReference>
<dbReference type="GO" id="GO:0005739">
    <property type="term" value="C:mitochondrion"/>
    <property type="evidence" value="ECO:0007669"/>
    <property type="project" value="UniProtKB-SubCell"/>
</dbReference>
<dbReference type="InterPro" id="IPR021137">
    <property type="entry name" value="Ribosomal_bL35-like"/>
</dbReference>
<comment type="caution">
    <text evidence="9">The sequence shown here is derived from an EMBL/GenBank/DDBJ whole genome shotgun (WGS) entry which is preliminary data.</text>
</comment>
<dbReference type="GO" id="GO:0005840">
    <property type="term" value="C:ribosome"/>
    <property type="evidence" value="ECO:0007669"/>
    <property type="project" value="UniProtKB-KW"/>
</dbReference>
<evidence type="ECO:0000256" key="8">
    <source>
        <dbReference type="ARBA" id="ARBA00035418"/>
    </source>
</evidence>
<dbReference type="PANTHER" id="PTHR15909:SF0">
    <property type="entry name" value="LARGE RIBOSOMAL SUBUNIT PROTEIN BL35M"/>
    <property type="match status" value="1"/>
</dbReference>
<sequence>MAGRLLSSVISMELGNEITLTSWDEYRQSARNLEHWDNFSQAEMSVDLLDVYDYVECFKQACGWFADTNITEDGSFIHSNSEFLLQTTSPNQAQVRTRILFSRRTGGSRTVTAVVRRFFRLHNGMWIRTQAGRHKKLWKKKGTRVARLQQHVFCTQRQCWVLDQMVNRYYKTPKFYANDPYAAYHSKKNLPFYNYNKPRFLP</sequence>
<evidence type="ECO:0000256" key="2">
    <source>
        <dbReference type="ARBA" id="ARBA00006598"/>
    </source>
</evidence>
<keyword evidence="10" id="KW-1185">Reference proteome</keyword>
<dbReference type="Pfam" id="PF01632">
    <property type="entry name" value="Ribosomal_L35p"/>
    <property type="match status" value="1"/>
</dbReference>
<keyword evidence="4" id="KW-0689">Ribosomal protein</keyword>
<dbReference type="Proteomes" id="UP001208570">
    <property type="component" value="Unassembled WGS sequence"/>
</dbReference>
<dbReference type="EMBL" id="JAODUP010000086">
    <property type="protein sequence ID" value="KAK2163067.1"/>
    <property type="molecule type" value="Genomic_DNA"/>
</dbReference>
<dbReference type="GO" id="GO:0006412">
    <property type="term" value="P:translation"/>
    <property type="evidence" value="ECO:0007669"/>
    <property type="project" value="InterPro"/>
</dbReference>